<evidence type="ECO:0000256" key="1">
    <source>
        <dbReference type="SAM" id="Phobius"/>
    </source>
</evidence>
<dbReference type="AlphaFoldDB" id="A0A4U8TCY1"/>
<organism evidence="2 3">
    <name type="scientific">Helicobacter jaachi</name>
    <dbReference type="NCBI Taxonomy" id="1677920"/>
    <lineage>
        <taxon>Bacteria</taxon>
        <taxon>Pseudomonadati</taxon>
        <taxon>Campylobacterota</taxon>
        <taxon>Epsilonproteobacteria</taxon>
        <taxon>Campylobacterales</taxon>
        <taxon>Helicobacteraceae</taxon>
        <taxon>Helicobacter</taxon>
    </lineage>
</organism>
<feature type="transmembrane region" description="Helical" evidence="1">
    <location>
        <begin position="6"/>
        <end position="26"/>
    </location>
</feature>
<dbReference type="Proteomes" id="UP000029733">
    <property type="component" value="Unassembled WGS sequence"/>
</dbReference>
<protein>
    <submittedName>
        <fullName evidence="2">Uncharacterized protein</fullName>
    </submittedName>
</protein>
<accession>A0A4U8TCY1</accession>
<keyword evidence="3" id="KW-1185">Reference proteome</keyword>
<gene>
    <name evidence="2" type="ORF">LS71_000300</name>
</gene>
<proteinExistence type="predicted"/>
<dbReference type="OrthoDB" id="5327847at2"/>
<name>A0A4U8TCY1_9HELI</name>
<dbReference type="EMBL" id="JRPR02000001">
    <property type="protein sequence ID" value="TLD97839.1"/>
    <property type="molecule type" value="Genomic_DNA"/>
</dbReference>
<keyword evidence="1" id="KW-0472">Membrane</keyword>
<comment type="caution">
    <text evidence="2">The sequence shown here is derived from an EMBL/GenBank/DDBJ whole genome shotgun (WGS) entry which is preliminary data.</text>
</comment>
<evidence type="ECO:0000313" key="2">
    <source>
        <dbReference type="EMBL" id="TLD97839.1"/>
    </source>
</evidence>
<keyword evidence="1" id="KW-1133">Transmembrane helix</keyword>
<reference evidence="2 3" key="1">
    <citation type="journal article" date="2014" name="Genome Announc.">
        <title>Draft genome sequences of eight enterohepatic helicobacter species isolated from both laboratory and wild rodents.</title>
        <authorList>
            <person name="Sheh A."/>
            <person name="Shen Z."/>
            <person name="Fox J.G."/>
        </authorList>
    </citation>
    <scope>NUCLEOTIDE SEQUENCE [LARGE SCALE GENOMIC DNA]</scope>
    <source>
        <strain evidence="2 3">MIT 09-6949</strain>
    </source>
</reference>
<sequence>MLIDAAMGICICASAFALGFSFLYALTPTPKPSTYRIYKQLLLSPNTLTTSISTQSQPSLTYDVIEQSFQGSNGEFLRFYSPTQIR</sequence>
<evidence type="ECO:0000313" key="3">
    <source>
        <dbReference type="Proteomes" id="UP000029733"/>
    </source>
</evidence>
<keyword evidence="1" id="KW-0812">Transmembrane</keyword>